<accession>A0A6A4IKG5</accession>
<evidence type="ECO:0000256" key="1">
    <source>
        <dbReference type="SAM" id="MobiDB-lite"/>
    </source>
</evidence>
<feature type="compositionally biased region" description="Polar residues" evidence="1">
    <location>
        <begin position="22"/>
        <end position="32"/>
    </location>
</feature>
<dbReference type="AlphaFoldDB" id="A0A6A4IKG5"/>
<sequence length="168" mass="18978">MDSCYVYRPSTDGLGDLEEHNSSISPNTSSIFQPFLSPSTFSPIIASTPTSKIREQQDPIRSEPPSHSEYSNSGGLRSGRLEELQNTRNTLHALQEEASLQREASGQLLENNDHDNPLQRRIAEILERVERLRSRGQMMPYLSICRRLRTWRREESADAIPCSSTASC</sequence>
<organism evidence="2 3">
    <name type="scientific">Gymnopus androsaceus JB14</name>
    <dbReference type="NCBI Taxonomy" id="1447944"/>
    <lineage>
        <taxon>Eukaryota</taxon>
        <taxon>Fungi</taxon>
        <taxon>Dikarya</taxon>
        <taxon>Basidiomycota</taxon>
        <taxon>Agaricomycotina</taxon>
        <taxon>Agaricomycetes</taxon>
        <taxon>Agaricomycetidae</taxon>
        <taxon>Agaricales</taxon>
        <taxon>Marasmiineae</taxon>
        <taxon>Omphalotaceae</taxon>
        <taxon>Gymnopus</taxon>
    </lineage>
</organism>
<keyword evidence="3" id="KW-1185">Reference proteome</keyword>
<dbReference type="EMBL" id="ML769389">
    <property type="protein sequence ID" value="KAE9409014.1"/>
    <property type="molecule type" value="Genomic_DNA"/>
</dbReference>
<protein>
    <submittedName>
        <fullName evidence="2">Uncharacterized protein</fullName>
    </submittedName>
</protein>
<name>A0A6A4IKG5_9AGAR</name>
<evidence type="ECO:0000313" key="3">
    <source>
        <dbReference type="Proteomes" id="UP000799118"/>
    </source>
</evidence>
<proteinExistence type="predicted"/>
<feature type="region of interest" description="Disordered" evidence="1">
    <location>
        <begin position="1"/>
        <end position="32"/>
    </location>
</feature>
<gene>
    <name evidence="2" type="ORF">BT96DRAFT_1013152</name>
</gene>
<evidence type="ECO:0000313" key="2">
    <source>
        <dbReference type="EMBL" id="KAE9409014.1"/>
    </source>
</evidence>
<reference evidence="2" key="1">
    <citation type="journal article" date="2019" name="Environ. Microbiol.">
        <title>Fungal ecological strategies reflected in gene transcription - a case study of two litter decomposers.</title>
        <authorList>
            <person name="Barbi F."/>
            <person name="Kohler A."/>
            <person name="Barry K."/>
            <person name="Baskaran P."/>
            <person name="Daum C."/>
            <person name="Fauchery L."/>
            <person name="Ihrmark K."/>
            <person name="Kuo A."/>
            <person name="LaButti K."/>
            <person name="Lipzen A."/>
            <person name="Morin E."/>
            <person name="Grigoriev I.V."/>
            <person name="Henrissat B."/>
            <person name="Lindahl B."/>
            <person name="Martin F."/>
        </authorList>
    </citation>
    <scope>NUCLEOTIDE SEQUENCE</scope>
    <source>
        <strain evidence="2">JB14</strain>
    </source>
</reference>
<feature type="region of interest" description="Disordered" evidence="1">
    <location>
        <begin position="48"/>
        <end position="94"/>
    </location>
</feature>
<dbReference type="Proteomes" id="UP000799118">
    <property type="component" value="Unassembled WGS sequence"/>
</dbReference>
<feature type="compositionally biased region" description="Basic and acidic residues" evidence="1">
    <location>
        <begin position="52"/>
        <end position="66"/>
    </location>
</feature>